<gene>
    <name evidence="11" type="ORF">VITISV_020587</name>
</gene>
<keyword evidence="7 9" id="KW-0472">Membrane</keyword>
<evidence type="ECO:0000256" key="1">
    <source>
        <dbReference type="ARBA" id="ARBA00004141"/>
    </source>
</evidence>
<keyword evidence="3" id="KW-0808">Transferase</keyword>
<dbReference type="InterPro" id="IPR017088">
    <property type="entry name" value="Wax_synthase_Magnoliopsida"/>
</dbReference>
<feature type="transmembrane region" description="Helical" evidence="9">
    <location>
        <begin position="232"/>
        <end position="256"/>
    </location>
</feature>
<evidence type="ECO:0000313" key="11">
    <source>
        <dbReference type="EMBL" id="CAN61367.1"/>
    </source>
</evidence>
<dbReference type="InterPro" id="IPR032805">
    <property type="entry name" value="Wax_synthase_dom"/>
</dbReference>
<dbReference type="AlphaFoldDB" id="A5BHD5"/>
<evidence type="ECO:0000256" key="8">
    <source>
        <dbReference type="ARBA" id="ARBA00023315"/>
    </source>
</evidence>
<dbReference type="PANTHER" id="PTHR31595:SF70">
    <property type="entry name" value="LONG-CHAIN-ALCOHOL O-FATTY-ACYLTRANSFERASE 3-RELATED"/>
    <property type="match status" value="1"/>
</dbReference>
<reference evidence="11" key="1">
    <citation type="journal article" date="2007" name="PLoS ONE">
        <title>The first genome sequence of an elite grapevine cultivar (Pinot noir Vitis vinifera L.): coping with a highly heterozygous genome.</title>
        <authorList>
            <person name="Velasco R."/>
            <person name="Zharkikh A."/>
            <person name="Troggio M."/>
            <person name="Cartwright D.A."/>
            <person name="Cestaro A."/>
            <person name="Pruss D."/>
            <person name="Pindo M."/>
            <person name="FitzGerald L.M."/>
            <person name="Vezzulli S."/>
            <person name="Reid J."/>
            <person name="Malacarne G."/>
            <person name="Iliev D."/>
            <person name="Coppola G."/>
            <person name="Wardell B."/>
            <person name="Micheletti D."/>
            <person name="Macalma T."/>
            <person name="Facci M."/>
            <person name="Mitchell J.T."/>
            <person name="Perazzolli M."/>
            <person name="Eldredge G."/>
            <person name="Gatto P."/>
            <person name="Oyzerski R."/>
            <person name="Moretto M."/>
            <person name="Gutin N."/>
            <person name="Stefanini M."/>
            <person name="Chen Y."/>
            <person name="Segala C."/>
            <person name="Davenport C."/>
            <person name="Dematte L."/>
            <person name="Mraz A."/>
            <person name="Battilana J."/>
            <person name="Stormo K."/>
            <person name="Costa F."/>
            <person name="Tao Q."/>
            <person name="Si-Ammour A."/>
            <person name="Harkins T."/>
            <person name="Lackey A."/>
            <person name="Perbost C."/>
            <person name="Taillon B."/>
            <person name="Stella A."/>
            <person name="Solovyev V."/>
            <person name="Fawcett J.A."/>
            <person name="Sterck L."/>
            <person name="Vandepoele K."/>
            <person name="Grando S.M."/>
            <person name="Toppo S."/>
            <person name="Moser C."/>
            <person name="Lanchbury J."/>
            <person name="Bogden R."/>
            <person name="Skolnick M."/>
            <person name="Sgaramella V."/>
            <person name="Bhatnagar S.K."/>
            <person name="Fontana P."/>
            <person name="Gutin A."/>
            <person name="Van de Peer Y."/>
            <person name="Salamini F."/>
            <person name="Viola R."/>
        </authorList>
    </citation>
    <scope>NUCLEOTIDE SEQUENCE</scope>
</reference>
<dbReference type="GO" id="GO:0016020">
    <property type="term" value="C:membrane"/>
    <property type="evidence" value="ECO:0007669"/>
    <property type="project" value="UniProtKB-SubCell"/>
</dbReference>
<keyword evidence="6" id="KW-0443">Lipid metabolism</keyword>
<protein>
    <recommendedName>
        <fullName evidence="10">Wax synthase domain-containing protein</fullName>
    </recommendedName>
</protein>
<comment type="subcellular location">
    <subcellularLocation>
        <location evidence="1">Membrane</location>
        <topology evidence="1">Multi-pass membrane protein</topology>
    </subcellularLocation>
</comment>
<name>A5BHD5_VITVI</name>
<feature type="transmembrane region" description="Helical" evidence="9">
    <location>
        <begin position="59"/>
        <end position="80"/>
    </location>
</feature>
<dbReference type="ExpressionAtlas" id="A5BHD5">
    <property type="expression patterns" value="baseline"/>
</dbReference>
<keyword evidence="4 9" id="KW-0812">Transmembrane</keyword>
<keyword evidence="8" id="KW-0012">Acyltransferase</keyword>
<evidence type="ECO:0000256" key="7">
    <source>
        <dbReference type="ARBA" id="ARBA00023136"/>
    </source>
</evidence>
<evidence type="ECO:0000256" key="4">
    <source>
        <dbReference type="ARBA" id="ARBA00022692"/>
    </source>
</evidence>
<proteinExistence type="inferred from homology"/>
<evidence type="ECO:0000256" key="9">
    <source>
        <dbReference type="SAM" id="Phobius"/>
    </source>
</evidence>
<comment type="similarity">
    <text evidence="2">Belongs to the wax synthase family.</text>
</comment>
<evidence type="ECO:0000256" key="5">
    <source>
        <dbReference type="ARBA" id="ARBA00022989"/>
    </source>
</evidence>
<dbReference type="PIRSF" id="PIRSF037006">
    <property type="entry name" value="Wax_synthase"/>
    <property type="match status" value="1"/>
</dbReference>
<dbReference type="Pfam" id="PF13813">
    <property type="entry name" value="MBOAT_2"/>
    <property type="match status" value="1"/>
</dbReference>
<feature type="transmembrane region" description="Helical" evidence="9">
    <location>
        <begin position="300"/>
        <end position="318"/>
    </location>
</feature>
<sequence>MENSEMKSFGYVWILAIASFCYCYFISASIPKGLFRLLSLLPIIFLFTTLPLHLSAFHLCGLTAFLLVWLANFKLLLFSFGRGPLSPPQPLLHFICTASLPIKISQNPYPNSYKITSPYSKTGQKVAFLIKALALAALLKVYKYRQFLHPNVILALYCCHVYLAAELILALAAAPARAIGLELEPQFNEPYLATSLQDFWGRRWNLMVSSILRPTIYFPIRRFTASRLGPRCSHLLAMLAAFTVSGLMHEVIYYYLTRVTPTWEVTWFFVLQGVCTAAEVAAKKAAAGRWQFPPAVTRPLTVVFVAVTSFWLFFPQLLRNHVDVKTIGEYSILIDFVKEKTLLPLSLYLQ</sequence>
<dbReference type="GO" id="GO:0006629">
    <property type="term" value="P:lipid metabolic process"/>
    <property type="evidence" value="ECO:0007669"/>
    <property type="project" value="UniProtKB-KW"/>
</dbReference>
<keyword evidence="5 9" id="KW-1133">Transmembrane helix</keyword>
<feature type="transmembrane region" description="Helical" evidence="9">
    <location>
        <begin position="154"/>
        <end position="179"/>
    </location>
</feature>
<dbReference type="PANTHER" id="PTHR31595">
    <property type="entry name" value="LONG-CHAIN-ALCOHOL O-FATTY-ACYLTRANSFERASE 3-RELATED"/>
    <property type="match status" value="1"/>
</dbReference>
<dbReference type="EMBL" id="AM459664">
    <property type="protein sequence ID" value="CAN61367.1"/>
    <property type="molecule type" value="Genomic_DNA"/>
</dbReference>
<evidence type="ECO:0000256" key="3">
    <source>
        <dbReference type="ARBA" id="ARBA00022679"/>
    </source>
</evidence>
<feature type="transmembrane region" description="Helical" evidence="9">
    <location>
        <begin position="9"/>
        <end position="27"/>
    </location>
</feature>
<evidence type="ECO:0000259" key="10">
    <source>
        <dbReference type="Pfam" id="PF13813"/>
    </source>
</evidence>
<dbReference type="InterPro" id="IPR044851">
    <property type="entry name" value="Wax_synthase"/>
</dbReference>
<evidence type="ECO:0000256" key="6">
    <source>
        <dbReference type="ARBA" id="ARBA00023098"/>
    </source>
</evidence>
<dbReference type="GO" id="GO:0008374">
    <property type="term" value="F:O-acyltransferase activity"/>
    <property type="evidence" value="ECO:0007669"/>
    <property type="project" value="InterPro"/>
</dbReference>
<feature type="domain" description="Wax synthase" evidence="10">
    <location>
        <begin position="184"/>
        <end position="270"/>
    </location>
</feature>
<evidence type="ECO:0000256" key="2">
    <source>
        <dbReference type="ARBA" id="ARBA00007282"/>
    </source>
</evidence>
<accession>A5BHD5</accession>
<organism evidence="11">
    <name type="scientific">Vitis vinifera</name>
    <name type="common">Grape</name>
    <dbReference type="NCBI Taxonomy" id="29760"/>
    <lineage>
        <taxon>Eukaryota</taxon>
        <taxon>Viridiplantae</taxon>
        <taxon>Streptophyta</taxon>
        <taxon>Embryophyta</taxon>
        <taxon>Tracheophyta</taxon>
        <taxon>Spermatophyta</taxon>
        <taxon>Magnoliopsida</taxon>
        <taxon>eudicotyledons</taxon>
        <taxon>Gunneridae</taxon>
        <taxon>Pentapetalae</taxon>
        <taxon>rosids</taxon>
        <taxon>Vitales</taxon>
        <taxon>Vitaceae</taxon>
        <taxon>Viteae</taxon>
        <taxon>Vitis</taxon>
    </lineage>
</organism>